<dbReference type="Gene3D" id="1.10.10.60">
    <property type="entry name" value="Homeodomain-like"/>
    <property type="match status" value="1"/>
</dbReference>
<gene>
    <name evidence="1" type="ORF">LCGC14_2560380</name>
</gene>
<dbReference type="EMBL" id="LAZR01042249">
    <property type="protein sequence ID" value="KKL09983.1"/>
    <property type="molecule type" value="Genomic_DNA"/>
</dbReference>
<dbReference type="Pfam" id="PF20901">
    <property type="entry name" value="Sf6_terminase"/>
    <property type="match status" value="1"/>
</dbReference>
<sequence length="185" mass="21345">MRRKTKQLAPPPQSAEEKERIKAALAVAIGRPRLYTDELGIEIAELYSRDTRSLQELCDEHDHWPAHFTLYRWAEEHPIFEQHFGLARKVRADVIMAHATTETADIKVDHKFGSNRNRQRAMLNNMTQMTAQRLSRDWALRTQHEIAGPGGKEPVGVNYGNLTTEQLRQLIRLQREAMGELPEKV</sequence>
<dbReference type="AlphaFoldDB" id="A0A0F9DDB2"/>
<comment type="caution">
    <text evidence="1">The sequence shown here is derived from an EMBL/GenBank/DDBJ whole genome shotgun (WGS) entry which is preliminary data.</text>
</comment>
<name>A0A0F9DDB2_9ZZZZ</name>
<evidence type="ECO:0000313" key="1">
    <source>
        <dbReference type="EMBL" id="KKL09983.1"/>
    </source>
</evidence>
<organism evidence="1">
    <name type="scientific">marine sediment metagenome</name>
    <dbReference type="NCBI Taxonomy" id="412755"/>
    <lineage>
        <taxon>unclassified sequences</taxon>
        <taxon>metagenomes</taxon>
        <taxon>ecological metagenomes</taxon>
    </lineage>
</organism>
<reference evidence="1" key="1">
    <citation type="journal article" date="2015" name="Nature">
        <title>Complex archaea that bridge the gap between prokaryotes and eukaryotes.</title>
        <authorList>
            <person name="Spang A."/>
            <person name="Saw J.H."/>
            <person name="Jorgensen S.L."/>
            <person name="Zaremba-Niedzwiedzka K."/>
            <person name="Martijn J."/>
            <person name="Lind A.E."/>
            <person name="van Eijk R."/>
            <person name="Schleper C."/>
            <person name="Guy L."/>
            <person name="Ettema T.J."/>
        </authorList>
    </citation>
    <scope>NUCLEOTIDE SEQUENCE</scope>
</reference>
<accession>A0A0F9DDB2</accession>
<proteinExistence type="predicted"/>
<protein>
    <submittedName>
        <fullName evidence="1">Uncharacterized protein</fullName>
    </submittedName>
</protein>
<dbReference type="InterPro" id="IPR048683">
    <property type="entry name" value="Sf6_terminase"/>
</dbReference>